<dbReference type="SUPFAM" id="SSF51445">
    <property type="entry name" value="(Trans)glycosidases"/>
    <property type="match status" value="1"/>
</dbReference>
<reference evidence="3" key="1">
    <citation type="submission" date="2023-01" db="EMBL/GenBank/DDBJ databases">
        <title>Exploring GABA producing Bacteroides strains toward improving mental health.</title>
        <authorList>
            <person name="Yousuf B."/>
            <person name="Bouhlel N.E."/>
            <person name="Mottawea W."/>
            <person name="Hammami R."/>
        </authorList>
    </citation>
    <scope>NUCLEOTIDE SEQUENCE</scope>
    <source>
        <strain evidence="3">UO.H1047</strain>
    </source>
</reference>
<dbReference type="Gene3D" id="3.90.400.10">
    <property type="entry name" value="Oligo-1,6-glucosidase, Domain 2"/>
    <property type="match status" value="1"/>
</dbReference>
<evidence type="ECO:0000259" key="2">
    <source>
        <dbReference type="SMART" id="SM00642"/>
    </source>
</evidence>
<dbReference type="Gene3D" id="3.20.20.80">
    <property type="entry name" value="Glycosidases"/>
    <property type="match status" value="1"/>
</dbReference>
<dbReference type="InterPro" id="IPR045857">
    <property type="entry name" value="O16G_dom_2"/>
</dbReference>
<comment type="caution">
    <text evidence="3">The sequence shown here is derived from an EMBL/GenBank/DDBJ whole genome shotgun (WGS) entry which is preliminary data.</text>
</comment>
<dbReference type="Proteomes" id="UP001213646">
    <property type="component" value="Unassembled WGS sequence"/>
</dbReference>
<keyword evidence="3" id="KW-0378">Hydrolase</keyword>
<name>A0AAW6I1X3_9BACT</name>
<organism evidence="3 4">
    <name type="scientific">Parabacteroides johnsonii</name>
    <dbReference type="NCBI Taxonomy" id="387661"/>
    <lineage>
        <taxon>Bacteria</taxon>
        <taxon>Pseudomonadati</taxon>
        <taxon>Bacteroidota</taxon>
        <taxon>Bacteroidia</taxon>
        <taxon>Bacteroidales</taxon>
        <taxon>Tannerellaceae</taxon>
        <taxon>Parabacteroides</taxon>
    </lineage>
</organism>
<protein>
    <submittedName>
        <fullName evidence="3">Alpha-amylase family glycosyl hydrolase</fullName>
    </submittedName>
</protein>
<evidence type="ECO:0000313" key="3">
    <source>
        <dbReference type="EMBL" id="MDC7149677.1"/>
    </source>
</evidence>
<dbReference type="PANTHER" id="PTHR10357:SF199">
    <property type="entry name" value="ALPHA AMYLASE CATALYTIC REGION"/>
    <property type="match status" value="1"/>
</dbReference>
<accession>A0AAW6I1X3</accession>
<keyword evidence="1" id="KW-0812">Transmembrane</keyword>
<feature type="domain" description="Glycosyl hydrolase family 13 catalytic" evidence="2">
    <location>
        <begin position="562"/>
        <end position="933"/>
    </location>
</feature>
<gene>
    <name evidence="3" type="ORF">PQG89_09600</name>
</gene>
<dbReference type="GO" id="GO:0016787">
    <property type="term" value="F:hydrolase activity"/>
    <property type="evidence" value="ECO:0007669"/>
    <property type="project" value="UniProtKB-KW"/>
</dbReference>
<dbReference type="SMART" id="SM00642">
    <property type="entry name" value="Aamy"/>
    <property type="match status" value="1"/>
</dbReference>
<evidence type="ECO:0000313" key="4">
    <source>
        <dbReference type="Proteomes" id="UP001213646"/>
    </source>
</evidence>
<feature type="transmembrane region" description="Helical" evidence="1">
    <location>
        <begin position="518"/>
        <end position="537"/>
    </location>
</feature>
<keyword evidence="1" id="KW-0472">Membrane</keyword>
<keyword evidence="1" id="KW-1133">Transmembrane helix</keyword>
<dbReference type="Pfam" id="PF00128">
    <property type="entry name" value="Alpha-amylase"/>
    <property type="match status" value="1"/>
</dbReference>
<dbReference type="RefSeq" id="WP_272697170.1">
    <property type="nucleotide sequence ID" value="NZ_CAOJXY010000009.1"/>
</dbReference>
<dbReference type="AlphaFoldDB" id="A0AAW6I1X3"/>
<dbReference type="InterPro" id="IPR017853">
    <property type="entry name" value="GH"/>
</dbReference>
<dbReference type="InterPro" id="IPR006047">
    <property type="entry name" value="GH13_cat_dom"/>
</dbReference>
<dbReference type="EMBL" id="JAQPYX010000079">
    <property type="protein sequence ID" value="MDC7149677.1"/>
    <property type="molecule type" value="Genomic_DNA"/>
</dbReference>
<sequence>MDDKFYIKDGSFCFIIPFFTKESDICDQFFQNLKNKRKEVDANFSGDENIKEKMKVTEITKNEFVQNIKNANFPFIQTNFSCKFCTQEQLLYKRKHLCQCVSSAVKFHDDISQKNDSTQLYLDHYSASYSHNDVFCEFDFNVILYINHDNEGKISYVVIEMNTKNIKGNLFSDVTPDDTLDPEYIIFIKHLFYKRKMTLDLIRKGSTEKKEYCLQNWATDYMRKLCVALGISYHSAVPDYVKNAAFRYSFIELKELRDGNNQPVYFNFDNIEKFLEDHSHLTYGLLLSDEGWRAVPKHIITKKLQDYWFTRKFSCTFFLQHNALLFNLKSSKEGKAYSKFGQHWFSRYKDDKYADYITSVPCLTGIDTLAIFVFLKAIAKQVYIDKYKNTMGESQEELPFVISLVKQSVLWGRSIIQKIRQEKRTIKVSKLLIEARNNLELLTRILNSPSFMLGEIKGMEECIYRQFGIIDTIKYVKEIYQRQSDKLHFSYEINNNNTIKILTILTAVIGLSQVFRSLWFSITVLVSVISIYIYYGVKYNWFKNKDNNSMKNDWIDKEVIYQVFVDRFAGFPETKENGNIFMGGNLQGVIDRLDYLQNMGITTLWLSPIYCTANYHGYHATDFMNIDPRFGTMRELAELIESVHKRKMKIIVDFVPNHCSINHPFFQDALNNKDSKYRDWFYFNKKNEYTCFLKYQELPKINLDNQEARKYMINVARFWCANSFDGLRIDHAVGPSFDFWDELMSTMRKEFPDKIFFGEVWCQGIKKQYYKTLHLKRNWIKYIFGIKQESFQRDYINVLDGILDFKYREILIDAIEKGERILNNPQLEARVKKHFSKYPSNFKLLLFLDNHDTDRFLFHCKGDKSLLLEAIEFSCKWDRAFILYYGTEQGMKNSITIFDETAYADLRVREPMNWDLKKEETMYDSIANILKRKTNNQY</sequence>
<dbReference type="GO" id="GO:0005975">
    <property type="term" value="P:carbohydrate metabolic process"/>
    <property type="evidence" value="ECO:0007669"/>
    <property type="project" value="InterPro"/>
</dbReference>
<evidence type="ECO:0000256" key="1">
    <source>
        <dbReference type="SAM" id="Phobius"/>
    </source>
</evidence>
<proteinExistence type="predicted"/>
<dbReference type="PANTHER" id="PTHR10357">
    <property type="entry name" value="ALPHA-AMYLASE FAMILY MEMBER"/>
    <property type="match status" value="1"/>
</dbReference>